<sequence length="259" mass="26811">MTSGAAVKLSWAQAGEIGMRATNQDAMGVARNGALTCFVVADGTGGHHGGEVASRLVADAVLGAFGAAPSFGAAALQAYVGKSIDSVAEARGADAELADMSSTVAVLLVDEHAASAVWAHLGDTRIYLFRAGRVLAVTKDHSLTQQLIEAGYVSADQLRLHPQRHILVAAVGAESEVPVAVSDDAIALEAGDALLVCSDGLWEWVQENEMEQALAASSRSQDWLAAMCAIADGAVKAAGKVRDNYSVYAIRVHQQEAAT</sequence>
<gene>
    <name evidence="2" type="ORF">CR105_05885</name>
</gene>
<dbReference type="EMBL" id="PDOC01000003">
    <property type="protein sequence ID" value="PIL45615.1"/>
    <property type="molecule type" value="Genomic_DNA"/>
</dbReference>
<dbReference type="CDD" id="cd00143">
    <property type="entry name" value="PP2Cc"/>
    <property type="match status" value="1"/>
</dbReference>
<dbReference type="RefSeq" id="WP_099787527.1">
    <property type="nucleotide sequence ID" value="NZ_JBHLYV010000029.1"/>
</dbReference>
<comment type="caution">
    <text evidence="2">The sequence shown here is derived from an EMBL/GenBank/DDBJ whole genome shotgun (WGS) entry which is preliminary data.</text>
</comment>
<dbReference type="PROSITE" id="PS51746">
    <property type="entry name" value="PPM_2"/>
    <property type="match status" value="1"/>
</dbReference>
<dbReference type="SMART" id="SM00331">
    <property type="entry name" value="PP2C_SIG"/>
    <property type="match status" value="1"/>
</dbReference>
<dbReference type="InterPro" id="IPR001932">
    <property type="entry name" value="PPM-type_phosphatase-like_dom"/>
</dbReference>
<evidence type="ECO:0000313" key="3">
    <source>
        <dbReference type="Proteomes" id="UP000230390"/>
    </source>
</evidence>
<dbReference type="Gene3D" id="3.60.40.10">
    <property type="entry name" value="PPM-type phosphatase domain"/>
    <property type="match status" value="1"/>
</dbReference>
<evidence type="ECO:0000259" key="1">
    <source>
        <dbReference type="PROSITE" id="PS51746"/>
    </source>
</evidence>
<dbReference type="Pfam" id="PF13672">
    <property type="entry name" value="PP2C_2"/>
    <property type="match status" value="1"/>
</dbReference>
<dbReference type="InterPro" id="IPR036457">
    <property type="entry name" value="PPM-type-like_dom_sf"/>
</dbReference>
<reference evidence="2 3" key="1">
    <citation type="submission" date="2017-10" db="EMBL/GenBank/DDBJ databases">
        <title>Massilia psychrophilum sp. nov., a novel purple-pigmented bacterium isolated from Tianshan glacier, Xinjiang Municipality, China.</title>
        <authorList>
            <person name="Wang H."/>
        </authorList>
    </citation>
    <scope>NUCLEOTIDE SEQUENCE [LARGE SCALE GENOMIC DNA]</scope>
    <source>
        <strain evidence="2 3">JCM 30074</strain>
    </source>
</reference>
<name>A0A2G8THV7_9BURK</name>
<accession>A0A2G8THV7</accession>
<dbReference type="OrthoDB" id="9801841at2"/>
<organism evidence="2 3">
    <name type="scientific">Massilia eurypsychrophila</name>
    <dbReference type="NCBI Taxonomy" id="1485217"/>
    <lineage>
        <taxon>Bacteria</taxon>
        <taxon>Pseudomonadati</taxon>
        <taxon>Pseudomonadota</taxon>
        <taxon>Betaproteobacteria</taxon>
        <taxon>Burkholderiales</taxon>
        <taxon>Oxalobacteraceae</taxon>
        <taxon>Telluria group</taxon>
        <taxon>Massilia</taxon>
    </lineage>
</organism>
<evidence type="ECO:0000313" key="2">
    <source>
        <dbReference type="EMBL" id="PIL45615.1"/>
    </source>
</evidence>
<protein>
    <submittedName>
        <fullName evidence="2">Serine/threonine protein phosphatase</fullName>
    </submittedName>
</protein>
<dbReference type="Proteomes" id="UP000230390">
    <property type="component" value="Unassembled WGS sequence"/>
</dbReference>
<dbReference type="SUPFAM" id="SSF81606">
    <property type="entry name" value="PP2C-like"/>
    <property type="match status" value="1"/>
</dbReference>
<keyword evidence="3" id="KW-1185">Reference proteome</keyword>
<proteinExistence type="predicted"/>
<feature type="domain" description="PPM-type phosphatase" evidence="1">
    <location>
        <begin position="2"/>
        <end position="259"/>
    </location>
</feature>
<dbReference type="AlphaFoldDB" id="A0A2G8THV7"/>
<dbReference type="SMART" id="SM00332">
    <property type="entry name" value="PP2Cc"/>
    <property type="match status" value="1"/>
</dbReference>